<dbReference type="SFLD" id="SFLDG01387">
    <property type="entry name" value="BtrN-like_SPASM_domain_contain"/>
    <property type="match status" value="1"/>
</dbReference>
<dbReference type="SFLD" id="SFLDS00029">
    <property type="entry name" value="Radical_SAM"/>
    <property type="match status" value="1"/>
</dbReference>
<dbReference type="Proteomes" id="UP000033423">
    <property type="component" value="Unassembled WGS sequence"/>
</dbReference>
<name>A0A0F3GHE7_9BACT</name>
<dbReference type="CDD" id="cd01335">
    <property type="entry name" value="Radical_SAM"/>
    <property type="match status" value="1"/>
</dbReference>
<protein>
    <submittedName>
        <fullName evidence="9">Radical SAM domain-containing protein</fullName>
    </submittedName>
</protein>
<comment type="caution">
    <text evidence="9">The sequence shown here is derived from an EMBL/GenBank/DDBJ whole genome shotgun (WGS) entry which is preliminary data.</text>
</comment>
<dbReference type="PANTHER" id="PTHR11228">
    <property type="entry name" value="RADICAL SAM DOMAIN PROTEIN"/>
    <property type="match status" value="1"/>
</dbReference>
<keyword evidence="10" id="KW-1185">Reference proteome</keyword>
<dbReference type="SFLD" id="SFLDG01067">
    <property type="entry name" value="SPASM/twitch_domain_containing"/>
    <property type="match status" value="1"/>
</dbReference>
<comment type="cofactor">
    <cofactor evidence="1">
        <name>[4Fe-4S] cluster</name>
        <dbReference type="ChEBI" id="CHEBI:49883"/>
    </cofactor>
</comment>
<dbReference type="AlphaFoldDB" id="A0A0F3GHE7"/>
<evidence type="ECO:0000256" key="3">
    <source>
        <dbReference type="ARBA" id="ARBA00022691"/>
    </source>
</evidence>
<evidence type="ECO:0000259" key="7">
    <source>
        <dbReference type="Pfam" id="PF04055"/>
    </source>
</evidence>
<sequence>MYYYFNPKSLIINGLDEQYGNDESRDYILVDNNLQVIANKQVFIDALANNDKYVKGKRLNLGIQNPPFPQSIGIEISSQCNYHCKMCPRRKLTRPSMNMESGIFYKIVDEIRHYNIKMLGLYRLGESLKHPEFFDFMEYIGLFDSLSNTFLSTNGGLLTDSIIERLLVGPLKFLNISMNALDGDTYRRITGMDHFDRVSSLSKSIRLRKTKRTPFISFQFLEQDMTFGQVPQFVDEYIEYADFVENSVLEDFGGQLTENAVFLDSSIYNSTDGKLFPCPRSKSGNALIYSNGDVVPCICDINAQYIKVGNIHTSSLKEMYEGEAWMQFRQMHTDITFGDHPLCGKCRDRLIFDLYKSKDQKNSPL</sequence>
<feature type="domain" description="Radical SAM core" evidence="7">
    <location>
        <begin position="74"/>
        <end position="198"/>
    </location>
</feature>
<feature type="domain" description="4Fe4S-binding SPASM" evidence="8">
    <location>
        <begin position="278"/>
        <end position="346"/>
    </location>
</feature>
<dbReference type="InterPro" id="IPR013785">
    <property type="entry name" value="Aldolase_TIM"/>
</dbReference>
<dbReference type="Gene3D" id="3.20.20.70">
    <property type="entry name" value="Aldolase class I"/>
    <property type="match status" value="1"/>
</dbReference>
<dbReference type="GO" id="GO:0003824">
    <property type="term" value="F:catalytic activity"/>
    <property type="evidence" value="ECO:0007669"/>
    <property type="project" value="InterPro"/>
</dbReference>
<keyword evidence="4" id="KW-0479">Metal-binding</keyword>
<dbReference type="EMBL" id="LACI01002732">
    <property type="protein sequence ID" value="KJU81360.1"/>
    <property type="molecule type" value="Genomic_DNA"/>
</dbReference>
<dbReference type="InterPro" id="IPR050377">
    <property type="entry name" value="Radical_SAM_PqqE_MftC-like"/>
</dbReference>
<gene>
    <name evidence="9" type="ORF">MBAV_006493</name>
</gene>
<dbReference type="GO" id="GO:0046872">
    <property type="term" value="F:metal ion binding"/>
    <property type="evidence" value="ECO:0007669"/>
    <property type="project" value="UniProtKB-KW"/>
</dbReference>
<evidence type="ECO:0000256" key="2">
    <source>
        <dbReference type="ARBA" id="ARBA00022485"/>
    </source>
</evidence>
<dbReference type="Pfam" id="PF13186">
    <property type="entry name" value="SPASM"/>
    <property type="match status" value="1"/>
</dbReference>
<organism evidence="9 10">
    <name type="scientific">Candidatus Magnetobacterium bavaricum</name>
    <dbReference type="NCBI Taxonomy" id="29290"/>
    <lineage>
        <taxon>Bacteria</taxon>
        <taxon>Pseudomonadati</taxon>
        <taxon>Nitrospirota</taxon>
        <taxon>Thermodesulfovibrionia</taxon>
        <taxon>Thermodesulfovibrionales</taxon>
        <taxon>Candidatus Magnetobacteriaceae</taxon>
        <taxon>Candidatus Magnetobacterium</taxon>
    </lineage>
</organism>
<dbReference type="GO" id="GO:0051536">
    <property type="term" value="F:iron-sulfur cluster binding"/>
    <property type="evidence" value="ECO:0007669"/>
    <property type="project" value="UniProtKB-KW"/>
</dbReference>
<keyword evidence="2" id="KW-0004">4Fe-4S</keyword>
<evidence type="ECO:0000256" key="1">
    <source>
        <dbReference type="ARBA" id="ARBA00001966"/>
    </source>
</evidence>
<evidence type="ECO:0000256" key="6">
    <source>
        <dbReference type="ARBA" id="ARBA00023014"/>
    </source>
</evidence>
<accession>A0A0F3GHE7</accession>
<evidence type="ECO:0000313" key="9">
    <source>
        <dbReference type="EMBL" id="KJU81360.1"/>
    </source>
</evidence>
<dbReference type="InterPro" id="IPR034391">
    <property type="entry name" value="AdoMet-like_SPASM_containing"/>
</dbReference>
<dbReference type="InterPro" id="IPR007197">
    <property type="entry name" value="rSAM"/>
</dbReference>
<dbReference type="InterPro" id="IPR058240">
    <property type="entry name" value="rSAM_sf"/>
</dbReference>
<evidence type="ECO:0000256" key="4">
    <source>
        <dbReference type="ARBA" id="ARBA00022723"/>
    </source>
</evidence>
<keyword evidence="3" id="KW-0949">S-adenosyl-L-methionine</keyword>
<evidence type="ECO:0000256" key="5">
    <source>
        <dbReference type="ARBA" id="ARBA00023004"/>
    </source>
</evidence>
<dbReference type="PANTHER" id="PTHR11228:SF34">
    <property type="entry name" value="TUNGSTEN-CONTAINING ALDEHYDE FERREDOXIN OXIDOREDUCTASE COFACTOR MODIFYING PROTEIN"/>
    <property type="match status" value="1"/>
</dbReference>
<evidence type="ECO:0000313" key="10">
    <source>
        <dbReference type="Proteomes" id="UP000033423"/>
    </source>
</evidence>
<proteinExistence type="predicted"/>
<keyword evidence="5" id="KW-0408">Iron</keyword>
<keyword evidence="6" id="KW-0411">Iron-sulfur</keyword>
<reference evidence="9 10" key="1">
    <citation type="submission" date="2015-02" db="EMBL/GenBank/DDBJ databases">
        <title>Single-cell genomics of uncultivated deep-branching MTB reveals a conserved set of magnetosome genes.</title>
        <authorList>
            <person name="Kolinko S."/>
            <person name="Richter M."/>
            <person name="Glockner F.O."/>
            <person name="Brachmann A."/>
            <person name="Schuler D."/>
        </authorList>
    </citation>
    <scope>NUCLEOTIDE SEQUENCE [LARGE SCALE GENOMIC DNA]</scope>
    <source>
        <strain evidence="9">TM-1</strain>
    </source>
</reference>
<dbReference type="Pfam" id="PF04055">
    <property type="entry name" value="Radical_SAM"/>
    <property type="match status" value="1"/>
</dbReference>
<dbReference type="SUPFAM" id="SSF102114">
    <property type="entry name" value="Radical SAM enzymes"/>
    <property type="match status" value="1"/>
</dbReference>
<dbReference type="CDD" id="cd21109">
    <property type="entry name" value="SPASM"/>
    <property type="match status" value="1"/>
</dbReference>
<dbReference type="InterPro" id="IPR023885">
    <property type="entry name" value="4Fe4S-binding_SPASM_dom"/>
</dbReference>
<evidence type="ECO:0000259" key="8">
    <source>
        <dbReference type="Pfam" id="PF13186"/>
    </source>
</evidence>